<evidence type="ECO:0000256" key="1">
    <source>
        <dbReference type="ARBA" id="ARBA00001974"/>
    </source>
</evidence>
<dbReference type="Proteomes" id="UP000282926">
    <property type="component" value="Unassembled WGS sequence"/>
</dbReference>
<dbReference type="RefSeq" id="WP_127781297.1">
    <property type="nucleotide sequence ID" value="NZ_SADD01000018.1"/>
</dbReference>
<feature type="domain" description="FAD-binding" evidence="5">
    <location>
        <begin position="3"/>
        <end position="333"/>
    </location>
</feature>
<evidence type="ECO:0000256" key="3">
    <source>
        <dbReference type="ARBA" id="ARBA00022827"/>
    </source>
</evidence>
<proteinExistence type="predicted"/>
<comment type="caution">
    <text evidence="6">The sequence shown here is derived from an EMBL/GenBank/DDBJ whole genome shotgun (WGS) entry which is preliminary data.</text>
</comment>
<name>A0ABY0CN98_9DELT</name>
<keyword evidence="3" id="KW-0274">FAD</keyword>
<keyword evidence="4" id="KW-0560">Oxidoreductase</keyword>
<dbReference type="Pfam" id="PF01494">
    <property type="entry name" value="FAD_binding_3"/>
    <property type="match status" value="1"/>
</dbReference>
<protein>
    <submittedName>
        <fullName evidence="6">FAD-binding protein</fullName>
    </submittedName>
</protein>
<gene>
    <name evidence="6" type="ORF">EA187_18935</name>
</gene>
<accession>A0ABY0CN98</accession>
<keyword evidence="2" id="KW-0285">Flavoprotein</keyword>
<dbReference type="PRINTS" id="PR00420">
    <property type="entry name" value="RNGMNOXGNASE"/>
</dbReference>
<evidence type="ECO:0000259" key="5">
    <source>
        <dbReference type="Pfam" id="PF01494"/>
    </source>
</evidence>
<organism evidence="6 7">
    <name type="scientific">Lujinxingia sediminis</name>
    <dbReference type="NCBI Taxonomy" id="2480984"/>
    <lineage>
        <taxon>Bacteria</taxon>
        <taxon>Deltaproteobacteria</taxon>
        <taxon>Bradymonadales</taxon>
        <taxon>Lujinxingiaceae</taxon>
        <taxon>Lujinxingia</taxon>
    </lineage>
</organism>
<evidence type="ECO:0000256" key="4">
    <source>
        <dbReference type="ARBA" id="ARBA00023002"/>
    </source>
</evidence>
<keyword evidence="7" id="KW-1185">Reference proteome</keyword>
<reference evidence="6 7" key="1">
    <citation type="submission" date="2019-01" db="EMBL/GenBank/DDBJ databases">
        <title>Lujinxingia litoralis gen. nov., sp. nov. and Lujinxingia sediminis gen. nov., sp. nov., new members in the order Bradymonadales, isolated from coastal sediment.</title>
        <authorList>
            <person name="Li C.-M."/>
        </authorList>
    </citation>
    <scope>NUCLEOTIDE SEQUENCE [LARGE SCALE GENOMIC DNA]</scope>
    <source>
        <strain evidence="6 7">SEH01</strain>
    </source>
</reference>
<sequence>MRDIAIIGAGIGGLTAAHALLQAGASVRIFERAPQLRALGAGITMQGNAMEALASLGLAERVRNEGHTIARAQIATWQGEPLQTLDLRTLGPQVAWPGVAIHRRRLIHTLAEDLQNVIAFDAGATHIEHDDDAVHVTFEDGSQHSFAALIGCDGLHSAVRRSLRADEALRYDGYTSWRGVASMPATGLATTEMWGAGRRFGLVPIANDEVYWFAVADAPRNTALEGPTLARLQQMFDGWASPVADILNATNPADIIATDCLDRPPITTWGQGRVTLLGDAAHPMMPNLGQGGCQAVESAVVLGRALRSTPDLVQALRRYERQRTARANLFVKRSFETGRIAQWRNPLARGIRNLGMRLIPQSFVERALIEQYGFEAWFRSVSA</sequence>
<dbReference type="EMBL" id="SADD01000018">
    <property type="protein sequence ID" value="RVU41421.1"/>
    <property type="molecule type" value="Genomic_DNA"/>
</dbReference>
<dbReference type="InterPro" id="IPR002938">
    <property type="entry name" value="FAD-bd"/>
</dbReference>
<evidence type="ECO:0000256" key="2">
    <source>
        <dbReference type="ARBA" id="ARBA00022630"/>
    </source>
</evidence>
<dbReference type="InterPro" id="IPR036188">
    <property type="entry name" value="FAD/NAD-bd_sf"/>
</dbReference>
<dbReference type="SUPFAM" id="SSF51905">
    <property type="entry name" value="FAD/NAD(P)-binding domain"/>
    <property type="match status" value="1"/>
</dbReference>
<dbReference type="Gene3D" id="3.50.50.60">
    <property type="entry name" value="FAD/NAD(P)-binding domain"/>
    <property type="match status" value="1"/>
</dbReference>
<evidence type="ECO:0000313" key="7">
    <source>
        <dbReference type="Proteomes" id="UP000282926"/>
    </source>
</evidence>
<dbReference type="PANTHER" id="PTHR46496">
    <property type="match status" value="1"/>
</dbReference>
<comment type="cofactor">
    <cofactor evidence="1">
        <name>FAD</name>
        <dbReference type="ChEBI" id="CHEBI:57692"/>
    </cofactor>
</comment>
<evidence type="ECO:0000313" key="6">
    <source>
        <dbReference type="EMBL" id="RVU41421.1"/>
    </source>
</evidence>
<dbReference type="PANTHER" id="PTHR46496:SF1">
    <property type="entry name" value="ZEAXANTHIN EPOXIDASE, CHLOROPLASTIC"/>
    <property type="match status" value="1"/>
</dbReference>